<keyword evidence="4" id="KW-1185">Reference proteome</keyword>
<evidence type="ECO:0000256" key="2">
    <source>
        <dbReference type="ARBA" id="ARBA00022723"/>
    </source>
</evidence>
<gene>
    <name evidence="3" type="ORF">GCM10023143_21700</name>
</gene>
<evidence type="ECO:0000256" key="1">
    <source>
        <dbReference type="ARBA" id="ARBA00008635"/>
    </source>
</evidence>
<dbReference type="Pfam" id="PF05163">
    <property type="entry name" value="DinB"/>
    <property type="match status" value="1"/>
</dbReference>
<sequence>MEDIRFGLEYREELNSEARASRKCLESIPESLFDWKPHEKSMTMGYLALLVAEIPKWIAHMAKKPDLDLATFEHFRPKTTAELVSHFEENMREAENALQDISNEEIMAPFSLKSQGQVLYTSPKKENIFSSINHLVHHRGQLTVYMRLNNIPVPSIYGPSADDRSF</sequence>
<protein>
    <recommendedName>
        <fullName evidence="5">Damage-inducible protein DinB</fullName>
    </recommendedName>
</protein>
<dbReference type="RefSeq" id="WP_344979140.1">
    <property type="nucleotide sequence ID" value="NZ_BAABFN010000005.1"/>
</dbReference>
<reference evidence="4" key="1">
    <citation type="journal article" date="2019" name="Int. J. Syst. Evol. Microbiol.">
        <title>The Global Catalogue of Microorganisms (GCM) 10K type strain sequencing project: providing services to taxonomists for standard genome sequencing and annotation.</title>
        <authorList>
            <consortium name="The Broad Institute Genomics Platform"/>
            <consortium name="The Broad Institute Genome Sequencing Center for Infectious Disease"/>
            <person name="Wu L."/>
            <person name="Ma J."/>
        </authorList>
    </citation>
    <scope>NUCLEOTIDE SEQUENCE [LARGE SCALE GENOMIC DNA]</scope>
    <source>
        <strain evidence="4">JCM 17664</strain>
    </source>
</reference>
<dbReference type="InterPro" id="IPR007837">
    <property type="entry name" value="DinB"/>
</dbReference>
<dbReference type="EMBL" id="BAABFN010000005">
    <property type="protein sequence ID" value="GAA4312174.1"/>
    <property type="molecule type" value="Genomic_DNA"/>
</dbReference>
<comment type="similarity">
    <text evidence="1">Belongs to the DinB family.</text>
</comment>
<name>A0ABP8FW24_9BACT</name>
<dbReference type="InterPro" id="IPR034660">
    <property type="entry name" value="DinB/YfiT-like"/>
</dbReference>
<dbReference type="Proteomes" id="UP001501207">
    <property type="component" value="Unassembled WGS sequence"/>
</dbReference>
<dbReference type="Gene3D" id="1.20.120.450">
    <property type="entry name" value="dinb family like domain"/>
    <property type="match status" value="1"/>
</dbReference>
<evidence type="ECO:0008006" key="5">
    <source>
        <dbReference type="Google" id="ProtNLM"/>
    </source>
</evidence>
<comment type="caution">
    <text evidence="3">The sequence shown here is derived from an EMBL/GenBank/DDBJ whole genome shotgun (WGS) entry which is preliminary data.</text>
</comment>
<keyword evidence="2" id="KW-0479">Metal-binding</keyword>
<accession>A0ABP8FW24</accession>
<evidence type="ECO:0000313" key="4">
    <source>
        <dbReference type="Proteomes" id="UP001501207"/>
    </source>
</evidence>
<proteinExistence type="inferred from homology"/>
<dbReference type="SUPFAM" id="SSF109854">
    <property type="entry name" value="DinB/YfiT-like putative metalloenzymes"/>
    <property type="match status" value="1"/>
</dbReference>
<evidence type="ECO:0000313" key="3">
    <source>
        <dbReference type="EMBL" id="GAA4312174.1"/>
    </source>
</evidence>
<organism evidence="3 4">
    <name type="scientific">Compostibacter hankyongensis</name>
    <dbReference type="NCBI Taxonomy" id="1007089"/>
    <lineage>
        <taxon>Bacteria</taxon>
        <taxon>Pseudomonadati</taxon>
        <taxon>Bacteroidota</taxon>
        <taxon>Chitinophagia</taxon>
        <taxon>Chitinophagales</taxon>
        <taxon>Chitinophagaceae</taxon>
        <taxon>Compostibacter</taxon>
    </lineage>
</organism>